<name>A0A6G1JEB3_9PLEO</name>
<accession>A0A6G1JEB3</accession>
<dbReference type="OrthoDB" id="4469945at2759"/>
<evidence type="ECO:0000259" key="1">
    <source>
        <dbReference type="Pfam" id="PF23549"/>
    </source>
</evidence>
<protein>
    <recommendedName>
        <fullName evidence="1">GRF-like zinc ribbon domain-containing protein</fullName>
    </recommendedName>
</protein>
<feature type="domain" description="GRF-like zinc ribbon" evidence="1">
    <location>
        <begin position="9"/>
        <end position="52"/>
    </location>
</feature>
<keyword evidence="3" id="KW-1185">Reference proteome</keyword>
<reference evidence="2" key="1">
    <citation type="journal article" date="2020" name="Stud. Mycol.">
        <title>101 Dothideomycetes genomes: a test case for predicting lifestyles and emergence of pathogens.</title>
        <authorList>
            <person name="Haridas S."/>
            <person name="Albert R."/>
            <person name="Binder M."/>
            <person name="Bloem J."/>
            <person name="Labutti K."/>
            <person name="Salamov A."/>
            <person name="Andreopoulos B."/>
            <person name="Baker S."/>
            <person name="Barry K."/>
            <person name="Bills G."/>
            <person name="Bluhm B."/>
            <person name="Cannon C."/>
            <person name="Castanera R."/>
            <person name="Culley D."/>
            <person name="Daum C."/>
            <person name="Ezra D."/>
            <person name="Gonzalez J."/>
            <person name="Henrissat B."/>
            <person name="Kuo A."/>
            <person name="Liang C."/>
            <person name="Lipzen A."/>
            <person name="Lutzoni F."/>
            <person name="Magnuson J."/>
            <person name="Mondo S."/>
            <person name="Nolan M."/>
            <person name="Ohm R."/>
            <person name="Pangilinan J."/>
            <person name="Park H.-J."/>
            <person name="Ramirez L."/>
            <person name="Alfaro M."/>
            <person name="Sun H."/>
            <person name="Tritt A."/>
            <person name="Yoshinaga Y."/>
            <person name="Zwiers L.-H."/>
            <person name="Turgeon B."/>
            <person name="Goodwin S."/>
            <person name="Spatafora J."/>
            <person name="Crous P."/>
            <person name="Grigoriev I."/>
        </authorList>
    </citation>
    <scope>NUCLEOTIDE SEQUENCE</scope>
    <source>
        <strain evidence="2">CBS 122367</strain>
    </source>
</reference>
<dbReference type="AlphaFoldDB" id="A0A6G1JEB3"/>
<evidence type="ECO:0000313" key="3">
    <source>
        <dbReference type="Proteomes" id="UP000799291"/>
    </source>
</evidence>
<organism evidence="2 3">
    <name type="scientific">Lentithecium fluviatile CBS 122367</name>
    <dbReference type="NCBI Taxonomy" id="1168545"/>
    <lineage>
        <taxon>Eukaryota</taxon>
        <taxon>Fungi</taxon>
        <taxon>Dikarya</taxon>
        <taxon>Ascomycota</taxon>
        <taxon>Pezizomycotina</taxon>
        <taxon>Dothideomycetes</taxon>
        <taxon>Pleosporomycetidae</taxon>
        <taxon>Pleosporales</taxon>
        <taxon>Massarineae</taxon>
        <taxon>Lentitheciaceae</taxon>
        <taxon>Lentithecium</taxon>
    </lineage>
</organism>
<dbReference type="InterPro" id="IPR056444">
    <property type="entry name" value="Zn_ribbon_GRF_2"/>
</dbReference>
<dbReference type="Pfam" id="PF23549">
    <property type="entry name" value="Zn_ribbon_GRF_2"/>
    <property type="match status" value="1"/>
</dbReference>
<gene>
    <name evidence="2" type="ORF">K458DRAFT_293711</name>
</gene>
<proteinExistence type="predicted"/>
<evidence type="ECO:0000313" key="2">
    <source>
        <dbReference type="EMBL" id="KAF2688904.1"/>
    </source>
</evidence>
<dbReference type="EMBL" id="MU005573">
    <property type="protein sequence ID" value="KAF2688904.1"/>
    <property type="molecule type" value="Genomic_DNA"/>
</dbReference>
<sequence>VPAPPAQTPPDCFRCGRPSRRFITRETNRKKNAGLPYDKCKRCWKFLGFADEQGNDPNNPPCCCGVSSKRQVAGPEKRVPHGLHYVCRLGTCDFYAPCKDGKDRHLAVDGELAGRFG</sequence>
<dbReference type="Proteomes" id="UP000799291">
    <property type="component" value="Unassembled WGS sequence"/>
</dbReference>
<feature type="non-terminal residue" evidence="2">
    <location>
        <position position="1"/>
    </location>
</feature>